<dbReference type="EMBL" id="JBIAMX010000010">
    <property type="protein sequence ID" value="MFF0544615.1"/>
    <property type="molecule type" value="Genomic_DNA"/>
</dbReference>
<protein>
    <recommendedName>
        <fullName evidence="3">DUF222 domain-containing protein</fullName>
    </recommendedName>
</protein>
<gene>
    <name evidence="1" type="ORF">ACFYTF_17445</name>
</gene>
<dbReference type="RefSeq" id="WP_387701143.1">
    <property type="nucleotide sequence ID" value="NZ_JBIAMX010000010.1"/>
</dbReference>
<name>A0ABW6PQD1_9NOCA</name>
<comment type="caution">
    <text evidence="1">The sequence shown here is derived from an EMBL/GenBank/DDBJ whole genome shotgun (WGS) entry which is preliminary data.</text>
</comment>
<keyword evidence="2" id="KW-1185">Reference proteome</keyword>
<evidence type="ECO:0008006" key="3">
    <source>
        <dbReference type="Google" id="ProtNLM"/>
    </source>
</evidence>
<dbReference type="Proteomes" id="UP001601444">
    <property type="component" value="Unassembled WGS sequence"/>
</dbReference>
<evidence type="ECO:0000313" key="2">
    <source>
        <dbReference type="Proteomes" id="UP001601444"/>
    </source>
</evidence>
<reference evidence="1 2" key="1">
    <citation type="submission" date="2024-10" db="EMBL/GenBank/DDBJ databases">
        <title>The Natural Products Discovery Center: Release of the First 8490 Sequenced Strains for Exploring Actinobacteria Biosynthetic Diversity.</title>
        <authorList>
            <person name="Kalkreuter E."/>
            <person name="Kautsar S.A."/>
            <person name="Yang D."/>
            <person name="Bader C.D."/>
            <person name="Teijaro C.N."/>
            <person name="Fluegel L."/>
            <person name="Davis C.M."/>
            <person name="Simpson J.R."/>
            <person name="Lauterbach L."/>
            <person name="Steele A.D."/>
            <person name="Gui C."/>
            <person name="Meng S."/>
            <person name="Li G."/>
            <person name="Viehrig K."/>
            <person name="Ye F."/>
            <person name="Su P."/>
            <person name="Kiefer A.F."/>
            <person name="Nichols A."/>
            <person name="Cepeda A.J."/>
            <person name="Yan W."/>
            <person name="Fan B."/>
            <person name="Jiang Y."/>
            <person name="Adhikari A."/>
            <person name="Zheng C.-J."/>
            <person name="Schuster L."/>
            <person name="Cowan T.M."/>
            <person name="Smanski M.J."/>
            <person name="Chevrette M.G."/>
            <person name="De Carvalho L.P.S."/>
            <person name="Shen B."/>
        </authorList>
    </citation>
    <scope>NUCLEOTIDE SEQUENCE [LARGE SCALE GENOMIC DNA]</scope>
    <source>
        <strain evidence="1 2">NPDC004045</strain>
    </source>
</reference>
<sequence length="119" mass="12521">MAMPKAAGWAAEVLADPDAVISEAVRRAEPDLPESTCAGALTEVASSLATRRRIAQALFDDPELLTSGAPQGSPALDRLIAALQRRGSSRVVLPRCGRLRPIAWCTARPPEQPPAPSVS</sequence>
<evidence type="ECO:0000313" key="1">
    <source>
        <dbReference type="EMBL" id="MFF0544615.1"/>
    </source>
</evidence>
<accession>A0ABW6PQD1</accession>
<organism evidence="1 2">
    <name type="scientific">Nocardia thailandica</name>
    <dbReference type="NCBI Taxonomy" id="257275"/>
    <lineage>
        <taxon>Bacteria</taxon>
        <taxon>Bacillati</taxon>
        <taxon>Actinomycetota</taxon>
        <taxon>Actinomycetes</taxon>
        <taxon>Mycobacteriales</taxon>
        <taxon>Nocardiaceae</taxon>
        <taxon>Nocardia</taxon>
    </lineage>
</organism>
<proteinExistence type="predicted"/>